<feature type="chain" id="PRO_5025348238" evidence="1">
    <location>
        <begin position="24"/>
        <end position="76"/>
    </location>
</feature>
<evidence type="ECO:0000313" key="2">
    <source>
        <dbReference type="EMBL" id="MXU83664.1"/>
    </source>
</evidence>
<dbReference type="AlphaFoldDB" id="A0A6B0U4J6"/>
<feature type="signal peptide" evidence="1">
    <location>
        <begin position="1"/>
        <end position="23"/>
    </location>
</feature>
<dbReference type="EMBL" id="GIFC01001581">
    <property type="protein sequence ID" value="MXU83664.1"/>
    <property type="molecule type" value="Transcribed_RNA"/>
</dbReference>
<organism evidence="2">
    <name type="scientific">Ixodes ricinus</name>
    <name type="common">Common tick</name>
    <name type="synonym">Acarus ricinus</name>
    <dbReference type="NCBI Taxonomy" id="34613"/>
    <lineage>
        <taxon>Eukaryota</taxon>
        <taxon>Metazoa</taxon>
        <taxon>Ecdysozoa</taxon>
        <taxon>Arthropoda</taxon>
        <taxon>Chelicerata</taxon>
        <taxon>Arachnida</taxon>
        <taxon>Acari</taxon>
        <taxon>Parasitiformes</taxon>
        <taxon>Ixodida</taxon>
        <taxon>Ixodoidea</taxon>
        <taxon>Ixodidae</taxon>
        <taxon>Ixodinae</taxon>
        <taxon>Ixodes</taxon>
    </lineage>
</organism>
<proteinExistence type="predicted"/>
<evidence type="ECO:0000256" key="1">
    <source>
        <dbReference type="SAM" id="SignalP"/>
    </source>
</evidence>
<sequence length="76" mass="9067">MEVYVVCFLFLLASFWMWKHRHPESCRQQFVSALWPPIAKLFELKVPSTGSFLPLLSLNFFRKYELQLAWNCILSL</sequence>
<accession>A0A6B0U4J6</accession>
<name>A0A6B0U4J6_IXORI</name>
<keyword evidence="1" id="KW-0732">Signal</keyword>
<reference evidence="2" key="1">
    <citation type="submission" date="2019-12" db="EMBL/GenBank/DDBJ databases">
        <title>An insight into the sialome of adult female Ixodes ricinus ticks feeding for 6 days.</title>
        <authorList>
            <person name="Perner J."/>
            <person name="Ribeiro J.M.C."/>
        </authorList>
    </citation>
    <scope>NUCLEOTIDE SEQUENCE</scope>
    <source>
        <strain evidence="2">Semi-engorged</strain>
        <tissue evidence="2">Salivary glands</tissue>
    </source>
</reference>
<protein>
    <submittedName>
        <fullName evidence="2">Putative secreted protein</fullName>
    </submittedName>
</protein>